<name>A0A8J8NRN7_HALGN</name>
<comment type="caution">
    <text evidence="2">The sequence shown here is derived from an EMBL/GenBank/DDBJ whole genome shotgun (WGS) entry which is preliminary data.</text>
</comment>
<evidence type="ECO:0000256" key="1">
    <source>
        <dbReference type="SAM" id="Phobius"/>
    </source>
</evidence>
<evidence type="ECO:0000313" key="2">
    <source>
        <dbReference type="EMBL" id="TNV79074.1"/>
    </source>
</evidence>
<sequence>MLFFEQYQVPYQVISTISLLQFIVFIFATLSFLCIIIFAAYFNLSIDQVGFALISLSIKSALICISVLYDMVKMVPYQSFEDHQVQKNRGNCDLYFHSLM</sequence>
<feature type="transmembrane region" description="Helical" evidence="1">
    <location>
        <begin position="20"/>
        <end position="42"/>
    </location>
</feature>
<dbReference type="EMBL" id="RRYP01009432">
    <property type="protein sequence ID" value="TNV79074.1"/>
    <property type="molecule type" value="Genomic_DNA"/>
</dbReference>
<evidence type="ECO:0000313" key="3">
    <source>
        <dbReference type="Proteomes" id="UP000785679"/>
    </source>
</evidence>
<protein>
    <submittedName>
        <fullName evidence="2">Uncharacterized protein</fullName>
    </submittedName>
</protein>
<keyword evidence="1" id="KW-0472">Membrane</keyword>
<dbReference type="Proteomes" id="UP000785679">
    <property type="component" value="Unassembled WGS sequence"/>
</dbReference>
<keyword evidence="1" id="KW-0812">Transmembrane</keyword>
<gene>
    <name evidence="2" type="ORF">FGO68_gene982</name>
</gene>
<keyword evidence="3" id="KW-1185">Reference proteome</keyword>
<reference evidence="2" key="1">
    <citation type="submission" date="2019-06" db="EMBL/GenBank/DDBJ databases">
        <authorList>
            <person name="Zheng W."/>
        </authorList>
    </citation>
    <scope>NUCLEOTIDE SEQUENCE</scope>
    <source>
        <strain evidence="2">QDHG01</strain>
    </source>
</reference>
<organism evidence="2 3">
    <name type="scientific">Halteria grandinella</name>
    <dbReference type="NCBI Taxonomy" id="5974"/>
    <lineage>
        <taxon>Eukaryota</taxon>
        <taxon>Sar</taxon>
        <taxon>Alveolata</taxon>
        <taxon>Ciliophora</taxon>
        <taxon>Intramacronucleata</taxon>
        <taxon>Spirotrichea</taxon>
        <taxon>Stichotrichia</taxon>
        <taxon>Sporadotrichida</taxon>
        <taxon>Halteriidae</taxon>
        <taxon>Halteria</taxon>
    </lineage>
</organism>
<feature type="transmembrane region" description="Helical" evidence="1">
    <location>
        <begin position="49"/>
        <end position="69"/>
    </location>
</feature>
<dbReference type="AlphaFoldDB" id="A0A8J8NRN7"/>
<proteinExistence type="predicted"/>
<keyword evidence="1" id="KW-1133">Transmembrane helix</keyword>
<accession>A0A8J8NRN7</accession>